<dbReference type="PATRIC" id="fig|329854.7.peg.4632"/>
<accession>A0A139KUN1</accession>
<name>A0A139KUN1_9BACE</name>
<evidence type="ECO:0000313" key="3">
    <source>
        <dbReference type="Proteomes" id="UP000070319"/>
    </source>
</evidence>
<organism evidence="2">
    <name type="scientific">Bacteroides intestinalis</name>
    <dbReference type="NCBI Taxonomy" id="329854"/>
    <lineage>
        <taxon>Bacteria</taxon>
        <taxon>Pseudomonadati</taxon>
        <taxon>Bacteroidota</taxon>
        <taxon>Bacteroidia</taxon>
        <taxon>Bacteroidales</taxon>
        <taxon>Bacteroidaceae</taxon>
        <taxon>Bacteroides</taxon>
    </lineage>
</organism>
<evidence type="ECO:0000259" key="1">
    <source>
        <dbReference type="Pfam" id="PF12704"/>
    </source>
</evidence>
<dbReference type="Proteomes" id="UP000070319">
    <property type="component" value="Unassembled WGS sequence"/>
</dbReference>
<dbReference type="AlphaFoldDB" id="A0A139KUN1"/>
<protein>
    <recommendedName>
        <fullName evidence="1">MacB-like periplasmic core domain-containing protein</fullName>
    </recommendedName>
</protein>
<feature type="domain" description="MacB-like periplasmic core" evidence="1">
    <location>
        <begin position="23"/>
        <end position="73"/>
    </location>
</feature>
<gene>
    <name evidence="2" type="ORF">HMPREF2531_04557</name>
</gene>
<dbReference type="InterPro" id="IPR025857">
    <property type="entry name" value="MacB_PCD"/>
</dbReference>
<proteinExistence type="predicted"/>
<sequence>MEKNNYVGVTFHNIVHFGVPSLVTDHNFFSFFGFPLKEGDIETAFSGTNNAIITESAARKYFPDEDPIGQIVTEVQSESLLR</sequence>
<comment type="caution">
    <text evidence="2">The sequence shown here is derived from an EMBL/GenBank/DDBJ whole genome shotgun (WGS) entry which is preliminary data.</text>
</comment>
<evidence type="ECO:0000313" key="2">
    <source>
        <dbReference type="EMBL" id="KXT42914.1"/>
    </source>
</evidence>
<dbReference type="RefSeq" id="WP_007210732.1">
    <property type="nucleotide sequence ID" value="NZ_KQ968737.1"/>
</dbReference>
<dbReference type="Pfam" id="PF12704">
    <property type="entry name" value="MacB_PCD"/>
    <property type="match status" value="1"/>
</dbReference>
<dbReference type="EMBL" id="LTDF01000163">
    <property type="protein sequence ID" value="KXT42914.1"/>
    <property type="molecule type" value="Genomic_DNA"/>
</dbReference>
<reference evidence="2 3" key="1">
    <citation type="submission" date="2016-02" db="EMBL/GenBank/DDBJ databases">
        <authorList>
            <person name="Wen L."/>
            <person name="He K."/>
            <person name="Yang H."/>
        </authorList>
    </citation>
    <scope>NUCLEOTIDE SEQUENCE [LARGE SCALE GENOMIC DNA]</scope>
    <source>
        <strain evidence="2 3">KLE1704</strain>
    </source>
</reference>